<evidence type="ECO:0000256" key="1">
    <source>
        <dbReference type="SAM" id="Phobius"/>
    </source>
</evidence>
<keyword evidence="1" id="KW-0812">Transmembrane</keyword>
<dbReference type="Gene3D" id="3.40.50.1110">
    <property type="entry name" value="SGNH hydrolase"/>
    <property type="match status" value="1"/>
</dbReference>
<dbReference type="OrthoDB" id="320990at2"/>
<dbReference type="SUPFAM" id="SSF52266">
    <property type="entry name" value="SGNH hydrolase"/>
    <property type="match status" value="1"/>
</dbReference>
<accession>A0A4R9JW77</accession>
<evidence type="ECO:0000313" key="2">
    <source>
        <dbReference type="EMBL" id="TGL55807.1"/>
    </source>
</evidence>
<feature type="transmembrane region" description="Helical" evidence="1">
    <location>
        <begin position="12"/>
        <end position="33"/>
    </location>
</feature>
<dbReference type="EMBL" id="RQGG01000009">
    <property type="protein sequence ID" value="TGL55807.1"/>
    <property type="molecule type" value="Genomic_DNA"/>
</dbReference>
<organism evidence="2 3">
    <name type="scientific">Leptospira kemamanensis</name>
    <dbReference type="NCBI Taxonomy" id="2484942"/>
    <lineage>
        <taxon>Bacteria</taxon>
        <taxon>Pseudomonadati</taxon>
        <taxon>Spirochaetota</taxon>
        <taxon>Spirochaetia</taxon>
        <taxon>Leptospirales</taxon>
        <taxon>Leptospiraceae</taxon>
        <taxon>Leptospira</taxon>
    </lineage>
</organism>
<protein>
    <submittedName>
        <fullName evidence="2">SGNH/GDSL hydrolase family protein</fullName>
    </submittedName>
</protein>
<gene>
    <name evidence="2" type="ORF">EHQ59_03210</name>
</gene>
<dbReference type="InterPro" id="IPR036514">
    <property type="entry name" value="SGNH_hydro_sf"/>
</dbReference>
<name>A0A4R9JW77_9LEPT</name>
<evidence type="ECO:0000313" key="3">
    <source>
        <dbReference type="Proteomes" id="UP000297609"/>
    </source>
</evidence>
<reference evidence="2" key="1">
    <citation type="journal article" date="2019" name="PLoS Negl. Trop. Dis.">
        <title>Revisiting the worldwide diversity of Leptospira species in the environment.</title>
        <authorList>
            <person name="Vincent A.T."/>
            <person name="Schiettekatte O."/>
            <person name="Bourhy P."/>
            <person name="Veyrier F.J."/>
            <person name="Picardeau M."/>
        </authorList>
    </citation>
    <scope>NUCLEOTIDE SEQUENCE [LARGE SCALE GENOMIC DNA]</scope>
    <source>
        <strain evidence="2">201702454</strain>
    </source>
</reference>
<keyword evidence="1" id="KW-0472">Membrane</keyword>
<keyword evidence="3" id="KW-1185">Reference proteome</keyword>
<comment type="caution">
    <text evidence="2">The sequence shown here is derived from an EMBL/GenBank/DDBJ whole genome shotgun (WGS) entry which is preliminary data.</text>
</comment>
<keyword evidence="2" id="KW-0378">Hydrolase</keyword>
<keyword evidence="1" id="KW-1133">Transmembrane helix</keyword>
<dbReference type="RefSeq" id="WP_135617703.1">
    <property type="nucleotide sequence ID" value="NZ_RQGG01000009.1"/>
</dbReference>
<dbReference type="Proteomes" id="UP000297609">
    <property type="component" value="Unassembled WGS sequence"/>
</dbReference>
<dbReference type="AlphaFoldDB" id="A0A4R9JW77"/>
<dbReference type="GO" id="GO:0016788">
    <property type="term" value="F:hydrolase activity, acting on ester bonds"/>
    <property type="evidence" value="ECO:0007669"/>
    <property type="project" value="UniProtKB-ARBA"/>
</dbReference>
<proteinExistence type="predicted"/>
<sequence length="371" mass="43720">MKKVNLHLGGTKLRFLFLILIIFVSAFLCLRFVDRWFLVPFVEYGTYHYPPNQTIPFFRNGEVEYGKTNQFGIRQPNGLKNVNCHYLVLGDSQTFGSGIFLKDRFTELLNAETNCQWINVSVPGYTLENEFSIYQTIKDSISFQKLYLVIYGNDVYETGDTPDFLHFVKRQSWYRDVLTFFLPEYSRSIRKREYFQSVQVRMTEELNRLSNLPLLDNKKRGNPKDSPPIPPNYTSFKTLYSISPNYFYESLQVKSVSSQNWKRWKQILFRLKENLTKRNVALTLVYIPLDVEFDSSRFAVYKEIGFPLDPNWLTGDAEFILALQQLAQEFQIPLIDLRPIFRSHRDLLQPEDIHFNEKANRLIADTIKKSL</sequence>